<dbReference type="AlphaFoldDB" id="A0A1C7NTR8"/>
<dbReference type="Pfam" id="PF03358">
    <property type="entry name" value="FMN_red"/>
    <property type="match status" value="1"/>
</dbReference>
<dbReference type="GO" id="GO:0005829">
    <property type="term" value="C:cytosol"/>
    <property type="evidence" value="ECO:0007669"/>
    <property type="project" value="TreeGrafter"/>
</dbReference>
<dbReference type="STRING" id="1612624.ADU59_28645"/>
<dbReference type="InterPro" id="IPR029039">
    <property type="entry name" value="Flavoprotein-like_sf"/>
</dbReference>
<comment type="caution">
    <text evidence="2">The sequence shown here is derived from an EMBL/GenBank/DDBJ whole genome shotgun (WGS) entry which is preliminary data.</text>
</comment>
<name>A0A1C7NTR8_9HYPH</name>
<evidence type="ECO:0000259" key="1">
    <source>
        <dbReference type="Pfam" id="PF03358"/>
    </source>
</evidence>
<gene>
    <name evidence="2" type="ORF">ADU59_28645</name>
</gene>
<dbReference type="PANTHER" id="PTHR30543:SF21">
    <property type="entry name" value="NAD(P)H-DEPENDENT FMN REDUCTASE LOT6"/>
    <property type="match status" value="1"/>
</dbReference>
<dbReference type="InterPro" id="IPR005025">
    <property type="entry name" value="FMN_Rdtase-like_dom"/>
</dbReference>
<dbReference type="GO" id="GO:0010181">
    <property type="term" value="F:FMN binding"/>
    <property type="evidence" value="ECO:0007669"/>
    <property type="project" value="TreeGrafter"/>
</dbReference>
<reference evidence="2 3" key="1">
    <citation type="journal article" date="2016" name="Syst. Appl. Microbiol.">
        <title>Pararhizobium polonicum sp. nov. isolated from tumors on stone fruit rootstocks.</title>
        <authorList>
            <person name="Pulawska J."/>
            <person name="Kuzmanovic N."/>
            <person name="Willems A."/>
            <person name="Pothier J.F."/>
        </authorList>
    </citation>
    <scope>NUCLEOTIDE SEQUENCE [LARGE SCALE GENOMIC DNA]</scope>
    <source>
        <strain evidence="2 3">F5.1</strain>
    </source>
</reference>
<proteinExistence type="predicted"/>
<dbReference type="GO" id="GO:0016491">
    <property type="term" value="F:oxidoreductase activity"/>
    <property type="evidence" value="ECO:0007669"/>
    <property type="project" value="InterPro"/>
</dbReference>
<dbReference type="OrthoDB" id="9812295at2"/>
<dbReference type="Proteomes" id="UP000093111">
    <property type="component" value="Unassembled WGS sequence"/>
</dbReference>
<keyword evidence="3" id="KW-1185">Reference proteome</keyword>
<protein>
    <submittedName>
        <fullName evidence="2">FMN reductase</fullName>
    </submittedName>
</protein>
<sequence>MTKLKIAVIISSTRDTRFGPIPARWIADLAGKRDDMEIEVVDLKSFELPFFNEASSNAWGPSKDPAAVAWQNKIGEFDGYIIVTAEYNRALTGAMKNAFDQAYVEWNNKPIAFLGYGGLGAARAVDNGRTVAIELQMVPIRNGVHIGGGEYVKVAHKRQPISDIEEAILPSAKAMLDQLAWWGWTTKAGREGRIPELAAPSKG</sequence>
<accession>A0A1C7NTR8</accession>
<evidence type="ECO:0000313" key="3">
    <source>
        <dbReference type="Proteomes" id="UP000093111"/>
    </source>
</evidence>
<organism evidence="2 3">
    <name type="scientific">Pararhizobium polonicum</name>
    <dbReference type="NCBI Taxonomy" id="1612624"/>
    <lineage>
        <taxon>Bacteria</taxon>
        <taxon>Pseudomonadati</taxon>
        <taxon>Pseudomonadota</taxon>
        <taxon>Alphaproteobacteria</taxon>
        <taxon>Hyphomicrobiales</taxon>
        <taxon>Rhizobiaceae</taxon>
        <taxon>Rhizobium/Agrobacterium group</taxon>
        <taxon>Pararhizobium</taxon>
    </lineage>
</organism>
<feature type="domain" description="NADPH-dependent FMN reductase-like" evidence="1">
    <location>
        <begin position="5"/>
        <end position="146"/>
    </location>
</feature>
<dbReference type="Gene3D" id="3.40.50.360">
    <property type="match status" value="1"/>
</dbReference>
<dbReference type="EMBL" id="LGLV01000024">
    <property type="protein sequence ID" value="OBZ92096.1"/>
    <property type="molecule type" value="Genomic_DNA"/>
</dbReference>
<dbReference type="SUPFAM" id="SSF52218">
    <property type="entry name" value="Flavoproteins"/>
    <property type="match status" value="1"/>
</dbReference>
<evidence type="ECO:0000313" key="2">
    <source>
        <dbReference type="EMBL" id="OBZ92096.1"/>
    </source>
</evidence>
<dbReference type="PANTHER" id="PTHR30543">
    <property type="entry name" value="CHROMATE REDUCTASE"/>
    <property type="match status" value="1"/>
</dbReference>
<dbReference type="InterPro" id="IPR050712">
    <property type="entry name" value="NAD(P)H-dep_reductase"/>
</dbReference>
<dbReference type="RefSeq" id="WP_068959132.1">
    <property type="nucleotide sequence ID" value="NZ_LGLV01000024.1"/>
</dbReference>